<sequence length="142" mass="16115">MDVKVLLVDDEKEFVETLAERMETRGLKVSRAYSGDECLERISEEKADVVILDVLMPGKDGIETLKEIKQKYPLIEVIMLTGHGTIETAIDGLKLGAYDYLMKPTETADLVSKILRAYARKSEQEERIRRAEIDKIVAARGW</sequence>
<dbReference type="HOGENOM" id="CLU_000445_69_8_7"/>
<evidence type="ECO:0000313" key="9">
    <source>
        <dbReference type="Proteomes" id="UP000006055"/>
    </source>
</evidence>
<gene>
    <name evidence="8" type="ordered locus">Desti_4442</name>
</gene>
<keyword evidence="3" id="KW-0805">Transcription regulation</keyword>
<dbReference type="PANTHER" id="PTHR48111">
    <property type="entry name" value="REGULATOR OF RPOS"/>
    <property type="match status" value="1"/>
</dbReference>
<dbReference type="OrthoDB" id="9800029at2"/>
<evidence type="ECO:0000313" key="8">
    <source>
        <dbReference type="EMBL" id="AFM27074.1"/>
    </source>
</evidence>
<evidence type="ECO:0000256" key="1">
    <source>
        <dbReference type="ARBA" id="ARBA00022553"/>
    </source>
</evidence>
<organism evidence="8 9">
    <name type="scientific">Desulfomonile tiedjei (strain ATCC 49306 / DSM 6799 / DCB-1)</name>
    <dbReference type="NCBI Taxonomy" id="706587"/>
    <lineage>
        <taxon>Bacteria</taxon>
        <taxon>Pseudomonadati</taxon>
        <taxon>Thermodesulfobacteriota</taxon>
        <taxon>Desulfomonilia</taxon>
        <taxon>Desulfomonilales</taxon>
        <taxon>Desulfomonilaceae</taxon>
        <taxon>Desulfomonile</taxon>
    </lineage>
</organism>
<dbReference type="Proteomes" id="UP000006055">
    <property type="component" value="Chromosome"/>
</dbReference>
<evidence type="ECO:0000256" key="4">
    <source>
        <dbReference type="ARBA" id="ARBA00023125"/>
    </source>
</evidence>
<name>I4CBY3_DESTA</name>
<dbReference type="PATRIC" id="fig|706587.4.peg.5038"/>
<dbReference type="KEGG" id="dti:Desti_4442"/>
<dbReference type="GO" id="GO:0005829">
    <property type="term" value="C:cytosol"/>
    <property type="evidence" value="ECO:0007669"/>
    <property type="project" value="TreeGrafter"/>
</dbReference>
<feature type="modified residue" description="4-aspartylphosphate" evidence="6">
    <location>
        <position position="53"/>
    </location>
</feature>
<evidence type="ECO:0000256" key="6">
    <source>
        <dbReference type="PROSITE-ProRule" id="PRU00169"/>
    </source>
</evidence>
<dbReference type="InterPro" id="IPR039420">
    <property type="entry name" value="WalR-like"/>
</dbReference>
<keyword evidence="9" id="KW-1185">Reference proteome</keyword>
<dbReference type="STRING" id="706587.Desti_4442"/>
<dbReference type="eggNOG" id="COG2204">
    <property type="taxonomic scope" value="Bacteria"/>
</dbReference>
<dbReference type="GO" id="GO:0000976">
    <property type="term" value="F:transcription cis-regulatory region binding"/>
    <property type="evidence" value="ECO:0007669"/>
    <property type="project" value="TreeGrafter"/>
</dbReference>
<dbReference type="AlphaFoldDB" id="I4CBY3"/>
<dbReference type="GO" id="GO:0032993">
    <property type="term" value="C:protein-DNA complex"/>
    <property type="evidence" value="ECO:0007669"/>
    <property type="project" value="TreeGrafter"/>
</dbReference>
<evidence type="ECO:0000259" key="7">
    <source>
        <dbReference type="PROSITE" id="PS50110"/>
    </source>
</evidence>
<keyword evidence="4 8" id="KW-0238">DNA-binding</keyword>
<dbReference type="InterPro" id="IPR001789">
    <property type="entry name" value="Sig_transdc_resp-reg_receiver"/>
</dbReference>
<accession>I4CBY3</accession>
<dbReference type="Pfam" id="PF00072">
    <property type="entry name" value="Response_reg"/>
    <property type="match status" value="1"/>
</dbReference>
<protein>
    <submittedName>
        <fullName evidence="8">Response regulator with CheY-like receiver, AAA-type ATPase, and DNA-binding domains</fullName>
    </submittedName>
</protein>
<evidence type="ECO:0000256" key="2">
    <source>
        <dbReference type="ARBA" id="ARBA00023012"/>
    </source>
</evidence>
<dbReference type="Gene3D" id="3.40.50.2300">
    <property type="match status" value="1"/>
</dbReference>
<keyword evidence="5" id="KW-0804">Transcription</keyword>
<dbReference type="GO" id="GO:0006355">
    <property type="term" value="P:regulation of DNA-templated transcription"/>
    <property type="evidence" value="ECO:0007669"/>
    <property type="project" value="TreeGrafter"/>
</dbReference>
<dbReference type="SMART" id="SM00448">
    <property type="entry name" value="REC"/>
    <property type="match status" value="1"/>
</dbReference>
<dbReference type="PROSITE" id="PS50110">
    <property type="entry name" value="RESPONSE_REGULATORY"/>
    <property type="match status" value="1"/>
</dbReference>
<dbReference type="GO" id="GO:0000156">
    <property type="term" value="F:phosphorelay response regulator activity"/>
    <property type="evidence" value="ECO:0007669"/>
    <property type="project" value="TreeGrafter"/>
</dbReference>
<dbReference type="SUPFAM" id="SSF52172">
    <property type="entry name" value="CheY-like"/>
    <property type="match status" value="1"/>
</dbReference>
<dbReference type="FunFam" id="3.40.50.2300:FF:000018">
    <property type="entry name" value="DNA-binding transcriptional regulator NtrC"/>
    <property type="match status" value="1"/>
</dbReference>
<feature type="domain" description="Response regulatory" evidence="7">
    <location>
        <begin position="4"/>
        <end position="118"/>
    </location>
</feature>
<evidence type="ECO:0000256" key="5">
    <source>
        <dbReference type="ARBA" id="ARBA00023163"/>
    </source>
</evidence>
<dbReference type="RefSeq" id="WP_014812189.1">
    <property type="nucleotide sequence ID" value="NC_018025.1"/>
</dbReference>
<evidence type="ECO:0000256" key="3">
    <source>
        <dbReference type="ARBA" id="ARBA00023015"/>
    </source>
</evidence>
<proteinExistence type="predicted"/>
<dbReference type="PANTHER" id="PTHR48111:SF40">
    <property type="entry name" value="PHOSPHATE REGULON TRANSCRIPTIONAL REGULATORY PROTEIN PHOB"/>
    <property type="match status" value="1"/>
</dbReference>
<reference evidence="9" key="1">
    <citation type="submission" date="2012-06" db="EMBL/GenBank/DDBJ databases">
        <title>Complete sequence of chromosome of Desulfomonile tiedjei DSM 6799.</title>
        <authorList>
            <person name="Lucas S."/>
            <person name="Copeland A."/>
            <person name="Lapidus A."/>
            <person name="Glavina del Rio T."/>
            <person name="Dalin E."/>
            <person name="Tice H."/>
            <person name="Bruce D."/>
            <person name="Goodwin L."/>
            <person name="Pitluck S."/>
            <person name="Peters L."/>
            <person name="Ovchinnikova G."/>
            <person name="Zeytun A."/>
            <person name="Lu M."/>
            <person name="Kyrpides N."/>
            <person name="Mavromatis K."/>
            <person name="Ivanova N."/>
            <person name="Brettin T."/>
            <person name="Detter J.C."/>
            <person name="Han C."/>
            <person name="Larimer F."/>
            <person name="Land M."/>
            <person name="Hauser L."/>
            <person name="Markowitz V."/>
            <person name="Cheng J.-F."/>
            <person name="Hugenholtz P."/>
            <person name="Woyke T."/>
            <person name="Wu D."/>
            <person name="Spring S."/>
            <person name="Schroeder M."/>
            <person name="Brambilla E."/>
            <person name="Klenk H.-P."/>
            <person name="Eisen J.A."/>
        </authorList>
    </citation>
    <scope>NUCLEOTIDE SEQUENCE [LARGE SCALE GENOMIC DNA]</scope>
    <source>
        <strain evidence="9">ATCC 49306 / DSM 6799 / DCB-1</strain>
    </source>
</reference>
<keyword evidence="1 6" id="KW-0597">Phosphoprotein</keyword>
<dbReference type="InterPro" id="IPR011006">
    <property type="entry name" value="CheY-like_superfamily"/>
</dbReference>
<dbReference type="EMBL" id="CP003360">
    <property type="protein sequence ID" value="AFM27074.1"/>
    <property type="molecule type" value="Genomic_DNA"/>
</dbReference>
<keyword evidence="2" id="KW-0902">Two-component regulatory system</keyword>